<dbReference type="SUPFAM" id="SSF47413">
    <property type="entry name" value="lambda repressor-like DNA-binding domains"/>
    <property type="match status" value="1"/>
</dbReference>
<gene>
    <name evidence="2" type="ORF">HXK00_03390</name>
</gene>
<sequence length="94" mass="11084">MADYRANSDEDYDAGFLIQLIEADYGSQKERAQRYGIDRSLLNRIICGHYKPRRRVALRLALGLNLDNDAFVRIFYHQLWLREHPEAAEDSSRR</sequence>
<dbReference type="GO" id="GO:0003677">
    <property type="term" value="F:DNA binding"/>
    <property type="evidence" value="ECO:0007669"/>
    <property type="project" value="InterPro"/>
</dbReference>
<name>A0A929MP17_ABIDE</name>
<accession>A0A929MP17</accession>
<reference evidence="2" key="1">
    <citation type="submission" date="2020-04" db="EMBL/GenBank/DDBJ databases">
        <title>Deep metagenomics examines the oral microbiome during advanced dental caries in children, revealing novel taxa and co-occurrences with host molecules.</title>
        <authorList>
            <person name="Baker J.L."/>
            <person name="Morton J.T."/>
            <person name="Dinis M."/>
            <person name="Alvarez R."/>
            <person name="Tran N.C."/>
            <person name="Knight R."/>
            <person name="Edlund A."/>
        </authorList>
    </citation>
    <scope>NUCLEOTIDE SEQUENCE</scope>
    <source>
        <strain evidence="2">JCVI_23_bin.16</strain>
    </source>
</reference>
<dbReference type="Proteomes" id="UP000757900">
    <property type="component" value="Unassembled WGS sequence"/>
</dbReference>
<evidence type="ECO:0000313" key="3">
    <source>
        <dbReference type="Proteomes" id="UP000757900"/>
    </source>
</evidence>
<feature type="domain" description="HTH cro/C1-type" evidence="1">
    <location>
        <begin position="27"/>
        <end position="71"/>
    </location>
</feature>
<comment type="caution">
    <text evidence="2">The sequence shown here is derived from an EMBL/GenBank/DDBJ whole genome shotgun (WGS) entry which is preliminary data.</text>
</comment>
<evidence type="ECO:0000259" key="1">
    <source>
        <dbReference type="PROSITE" id="PS50943"/>
    </source>
</evidence>
<dbReference type="PROSITE" id="PS50943">
    <property type="entry name" value="HTH_CROC1"/>
    <property type="match status" value="1"/>
</dbReference>
<protein>
    <submittedName>
        <fullName evidence="2">Helix-turn-helix transcriptional regulator</fullName>
    </submittedName>
</protein>
<dbReference type="RefSeq" id="WP_303766455.1">
    <property type="nucleotide sequence ID" value="NZ_CAJPUI010000043.1"/>
</dbReference>
<dbReference type="Gene3D" id="1.10.260.40">
    <property type="entry name" value="lambda repressor-like DNA-binding domains"/>
    <property type="match status" value="1"/>
</dbReference>
<dbReference type="AlphaFoldDB" id="A0A929MP17"/>
<organism evidence="2 3">
    <name type="scientific">Abiotrophia defectiva</name>
    <name type="common">Streptococcus defectivus</name>
    <dbReference type="NCBI Taxonomy" id="46125"/>
    <lineage>
        <taxon>Bacteria</taxon>
        <taxon>Bacillati</taxon>
        <taxon>Bacillota</taxon>
        <taxon>Bacilli</taxon>
        <taxon>Lactobacillales</taxon>
        <taxon>Aerococcaceae</taxon>
        <taxon>Abiotrophia</taxon>
    </lineage>
</organism>
<dbReference type="EMBL" id="JABZFV010000050">
    <property type="protein sequence ID" value="MBF0934674.1"/>
    <property type="molecule type" value="Genomic_DNA"/>
</dbReference>
<dbReference type="InterPro" id="IPR010982">
    <property type="entry name" value="Lambda_DNA-bd_dom_sf"/>
</dbReference>
<evidence type="ECO:0000313" key="2">
    <source>
        <dbReference type="EMBL" id="MBF0934674.1"/>
    </source>
</evidence>
<dbReference type="CDD" id="cd00093">
    <property type="entry name" value="HTH_XRE"/>
    <property type="match status" value="1"/>
</dbReference>
<proteinExistence type="predicted"/>
<dbReference type="InterPro" id="IPR001387">
    <property type="entry name" value="Cro/C1-type_HTH"/>
</dbReference>